<dbReference type="Pfam" id="PF20684">
    <property type="entry name" value="Fung_rhodopsin"/>
    <property type="match status" value="1"/>
</dbReference>
<comment type="similarity">
    <text evidence="5">Belongs to the SAT4 family.</text>
</comment>
<dbReference type="InterPro" id="IPR052337">
    <property type="entry name" value="SAT4-like"/>
</dbReference>
<comment type="subcellular location">
    <subcellularLocation>
        <location evidence="1">Membrane</location>
        <topology evidence="1">Multi-pass membrane protein</topology>
    </subcellularLocation>
</comment>
<dbReference type="Proteomes" id="UP000777438">
    <property type="component" value="Unassembled WGS sequence"/>
</dbReference>
<feature type="transmembrane region" description="Helical" evidence="7">
    <location>
        <begin position="309"/>
        <end position="334"/>
    </location>
</feature>
<dbReference type="OrthoDB" id="5417844at2759"/>
<evidence type="ECO:0000256" key="1">
    <source>
        <dbReference type="ARBA" id="ARBA00004141"/>
    </source>
</evidence>
<keyword evidence="10" id="KW-1185">Reference proteome</keyword>
<protein>
    <recommendedName>
        <fullName evidence="8">Rhodopsin domain-containing protein</fullName>
    </recommendedName>
</protein>
<feature type="transmembrane region" description="Helical" evidence="7">
    <location>
        <begin position="236"/>
        <end position="257"/>
    </location>
</feature>
<dbReference type="AlphaFoldDB" id="A0A9P8W2K4"/>
<feature type="compositionally biased region" description="Basic and acidic residues" evidence="6">
    <location>
        <begin position="462"/>
        <end position="471"/>
    </location>
</feature>
<proteinExistence type="inferred from homology"/>
<feature type="transmembrane region" description="Helical" evidence="7">
    <location>
        <begin position="116"/>
        <end position="137"/>
    </location>
</feature>
<dbReference type="EMBL" id="JAGPYM010000012">
    <property type="protein sequence ID" value="KAH6888516.1"/>
    <property type="molecule type" value="Genomic_DNA"/>
</dbReference>
<dbReference type="GO" id="GO:0016020">
    <property type="term" value="C:membrane"/>
    <property type="evidence" value="ECO:0007669"/>
    <property type="project" value="UniProtKB-SubCell"/>
</dbReference>
<evidence type="ECO:0000256" key="2">
    <source>
        <dbReference type="ARBA" id="ARBA00022692"/>
    </source>
</evidence>
<organism evidence="9 10">
    <name type="scientific">Thelonectria olida</name>
    <dbReference type="NCBI Taxonomy" id="1576542"/>
    <lineage>
        <taxon>Eukaryota</taxon>
        <taxon>Fungi</taxon>
        <taxon>Dikarya</taxon>
        <taxon>Ascomycota</taxon>
        <taxon>Pezizomycotina</taxon>
        <taxon>Sordariomycetes</taxon>
        <taxon>Hypocreomycetidae</taxon>
        <taxon>Hypocreales</taxon>
        <taxon>Nectriaceae</taxon>
        <taxon>Thelonectria</taxon>
    </lineage>
</organism>
<evidence type="ECO:0000313" key="9">
    <source>
        <dbReference type="EMBL" id="KAH6888516.1"/>
    </source>
</evidence>
<dbReference type="PANTHER" id="PTHR33048:SF47">
    <property type="entry name" value="INTEGRAL MEMBRANE PROTEIN-RELATED"/>
    <property type="match status" value="1"/>
</dbReference>
<feature type="compositionally biased region" description="Basic and acidic residues" evidence="6">
    <location>
        <begin position="424"/>
        <end position="433"/>
    </location>
</feature>
<evidence type="ECO:0000256" key="7">
    <source>
        <dbReference type="SAM" id="Phobius"/>
    </source>
</evidence>
<feature type="compositionally biased region" description="Polar residues" evidence="6">
    <location>
        <begin position="449"/>
        <end position="460"/>
    </location>
</feature>
<dbReference type="InterPro" id="IPR049326">
    <property type="entry name" value="Rhodopsin_dom_fungi"/>
</dbReference>
<keyword evidence="3 7" id="KW-1133">Transmembrane helix</keyword>
<comment type="caution">
    <text evidence="9">The sequence shown here is derived from an EMBL/GenBank/DDBJ whole genome shotgun (WGS) entry which is preliminary data.</text>
</comment>
<sequence length="471" mass="52488">MVPRRRQQISLEQAAFPRSSAQGLVKEKRVSRPLSFSSARGQNLSHLPTDALALDNYRAGSCRYSNATSPVSIVLLRHLARCPLKPVTANTSHDATVFSRRFILSSSAMKSHTLDAYVAIGITLFFATVALILRLISRRMTKFGYGYEDCLAVLAWVFAVGYSTVNLIWTVDYGLGRKIADRPANLTPDEVVEMSWLVLFASEFIYALSIAFSQFTILTFYWRIFKHSSIRIPIQIMLGASIAWLFVRLGMTIFQCMPIKAFWEAELKETKCGLNEASFFFGTVLTHVVLDLLILILPAVQIMRMRLQFGLKLGVAALFMSGILTCMASIFVLIESVTFNTETTEMPYDMALNMIWAVVEVNLAVVSASLPLLRPIFRKVVPVSFLTSKSKSYPVSHFSDVRPVERIRNAARTSQADGGSSTRELADAERESQDLEAGTSDDSYELRTVVSSPWRTSPPSEISRDGDGINV</sequence>
<accession>A0A9P8W2K4</accession>
<feature type="transmembrane region" description="Helical" evidence="7">
    <location>
        <begin position="354"/>
        <end position="373"/>
    </location>
</feature>
<evidence type="ECO:0000256" key="6">
    <source>
        <dbReference type="SAM" id="MobiDB-lite"/>
    </source>
</evidence>
<evidence type="ECO:0000256" key="4">
    <source>
        <dbReference type="ARBA" id="ARBA00023136"/>
    </source>
</evidence>
<feature type="domain" description="Rhodopsin" evidence="8">
    <location>
        <begin position="133"/>
        <end position="379"/>
    </location>
</feature>
<feature type="transmembrane region" description="Helical" evidence="7">
    <location>
        <begin position="149"/>
        <end position="169"/>
    </location>
</feature>
<name>A0A9P8W2K4_9HYPO</name>
<dbReference type="PANTHER" id="PTHR33048">
    <property type="entry name" value="PTH11-LIKE INTEGRAL MEMBRANE PROTEIN (AFU_ORTHOLOGUE AFUA_5G11245)"/>
    <property type="match status" value="1"/>
</dbReference>
<feature type="transmembrane region" description="Helical" evidence="7">
    <location>
        <begin position="277"/>
        <end position="297"/>
    </location>
</feature>
<feature type="transmembrane region" description="Helical" evidence="7">
    <location>
        <begin position="204"/>
        <end position="224"/>
    </location>
</feature>
<evidence type="ECO:0000256" key="3">
    <source>
        <dbReference type="ARBA" id="ARBA00022989"/>
    </source>
</evidence>
<keyword evidence="2 7" id="KW-0812">Transmembrane</keyword>
<feature type="compositionally biased region" description="Polar residues" evidence="6">
    <location>
        <begin position="411"/>
        <end position="423"/>
    </location>
</feature>
<evidence type="ECO:0000256" key="5">
    <source>
        <dbReference type="ARBA" id="ARBA00038359"/>
    </source>
</evidence>
<gene>
    <name evidence="9" type="ORF">B0T10DRAFT_488317</name>
</gene>
<evidence type="ECO:0000259" key="8">
    <source>
        <dbReference type="Pfam" id="PF20684"/>
    </source>
</evidence>
<evidence type="ECO:0000313" key="10">
    <source>
        <dbReference type="Proteomes" id="UP000777438"/>
    </source>
</evidence>
<feature type="region of interest" description="Disordered" evidence="6">
    <location>
        <begin position="409"/>
        <end position="471"/>
    </location>
</feature>
<reference evidence="9 10" key="1">
    <citation type="journal article" date="2021" name="Nat. Commun.">
        <title>Genetic determinants of endophytism in the Arabidopsis root mycobiome.</title>
        <authorList>
            <person name="Mesny F."/>
            <person name="Miyauchi S."/>
            <person name="Thiergart T."/>
            <person name="Pickel B."/>
            <person name="Atanasova L."/>
            <person name="Karlsson M."/>
            <person name="Huettel B."/>
            <person name="Barry K.W."/>
            <person name="Haridas S."/>
            <person name="Chen C."/>
            <person name="Bauer D."/>
            <person name="Andreopoulos W."/>
            <person name="Pangilinan J."/>
            <person name="LaButti K."/>
            <person name="Riley R."/>
            <person name="Lipzen A."/>
            <person name="Clum A."/>
            <person name="Drula E."/>
            <person name="Henrissat B."/>
            <person name="Kohler A."/>
            <person name="Grigoriev I.V."/>
            <person name="Martin F.M."/>
            <person name="Hacquard S."/>
        </authorList>
    </citation>
    <scope>NUCLEOTIDE SEQUENCE [LARGE SCALE GENOMIC DNA]</scope>
    <source>
        <strain evidence="9 10">MPI-CAGE-CH-0241</strain>
    </source>
</reference>
<keyword evidence="4 7" id="KW-0472">Membrane</keyword>